<evidence type="ECO:0000313" key="1">
    <source>
        <dbReference type="EMBL" id="GEP57960.1"/>
    </source>
</evidence>
<dbReference type="RefSeq" id="WP_170303349.1">
    <property type="nucleotide sequence ID" value="NZ_BKAJ01000090.1"/>
</dbReference>
<proteinExistence type="predicted"/>
<dbReference type="AlphaFoldDB" id="A0A512NG78"/>
<keyword evidence="2" id="KW-1185">Reference proteome</keyword>
<name>A0A512NG78_9HYPH</name>
<comment type="caution">
    <text evidence="1">The sequence shown here is derived from an EMBL/GenBank/DDBJ whole genome shotgun (WGS) entry which is preliminary data.</text>
</comment>
<gene>
    <name evidence="1" type="ORF">RSO01_51260</name>
</gene>
<dbReference type="Proteomes" id="UP000321058">
    <property type="component" value="Unassembled WGS sequence"/>
</dbReference>
<evidence type="ECO:0000313" key="2">
    <source>
        <dbReference type="Proteomes" id="UP000321058"/>
    </source>
</evidence>
<reference evidence="1 2" key="1">
    <citation type="submission" date="2019-07" db="EMBL/GenBank/DDBJ databases">
        <title>Whole genome shotgun sequence of Reyranella soli NBRC 108950.</title>
        <authorList>
            <person name="Hosoyama A."/>
            <person name="Uohara A."/>
            <person name="Ohji S."/>
            <person name="Ichikawa N."/>
        </authorList>
    </citation>
    <scope>NUCLEOTIDE SEQUENCE [LARGE SCALE GENOMIC DNA]</scope>
    <source>
        <strain evidence="1 2">NBRC 108950</strain>
    </source>
</reference>
<dbReference type="EMBL" id="BKAJ01000090">
    <property type="protein sequence ID" value="GEP57960.1"/>
    <property type="molecule type" value="Genomic_DNA"/>
</dbReference>
<accession>A0A512NG78</accession>
<sequence>MIDKTLARAQDVVTMVKSARNFLAGSMLLLTLPAAHAQAALERAQFESVLMTARDYADDRSLILYCLRGSTETVPFLYAGLQADLEQAVQRMKTAGASARQSAEMVQMVLATVRTYGRDAKDDALDRRCISKDVERSRAEVKGVSVPLFLRPPFDKMAK</sequence>
<protein>
    <submittedName>
        <fullName evidence="1">Uncharacterized protein</fullName>
    </submittedName>
</protein>
<organism evidence="1 2">
    <name type="scientific">Reyranella soli</name>
    <dbReference type="NCBI Taxonomy" id="1230389"/>
    <lineage>
        <taxon>Bacteria</taxon>
        <taxon>Pseudomonadati</taxon>
        <taxon>Pseudomonadota</taxon>
        <taxon>Alphaproteobacteria</taxon>
        <taxon>Hyphomicrobiales</taxon>
        <taxon>Reyranellaceae</taxon>
        <taxon>Reyranella</taxon>
    </lineage>
</organism>